<keyword evidence="1" id="KW-1133">Transmembrane helix</keyword>
<name>A0A561TS24_9ACTN</name>
<evidence type="ECO:0000313" key="3">
    <source>
        <dbReference type="Proteomes" id="UP000316603"/>
    </source>
</evidence>
<organism evidence="2 3">
    <name type="scientific">Streptomyces capillispiralis</name>
    <dbReference type="NCBI Taxonomy" id="68182"/>
    <lineage>
        <taxon>Bacteria</taxon>
        <taxon>Bacillati</taxon>
        <taxon>Actinomycetota</taxon>
        <taxon>Actinomycetes</taxon>
        <taxon>Kitasatosporales</taxon>
        <taxon>Streptomycetaceae</taxon>
        <taxon>Streptomyces</taxon>
    </lineage>
</organism>
<reference evidence="2 3" key="1">
    <citation type="submission" date="2019-06" db="EMBL/GenBank/DDBJ databases">
        <title>Sequencing the genomes of 1000 actinobacteria strains.</title>
        <authorList>
            <person name="Klenk H.-P."/>
        </authorList>
    </citation>
    <scope>NUCLEOTIDE SEQUENCE [LARGE SCALE GENOMIC DNA]</scope>
    <source>
        <strain evidence="2 3">DSM 41695</strain>
    </source>
</reference>
<dbReference type="Proteomes" id="UP000316603">
    <property type="component" value="Unassembled WGS sequence"/>
</dbReference>
<keyword evidence="3" id="KW-1185">Reference proteome</keyword>
<protein>
    <submittedName>
        <fullName evidence="2">Uncharacterized protein</fullName>
    </submittedName>
</protein>
<proteinExistence type="predicted"/>
<keyword evidence="1" id="KW-0812">Transmembrane</keyword>
<dbReference type="AlphaFoldDB" id="A0A561TS24"/>
<feature type="transmembrane region" description="Helical" evidence="1">
    <location>
        <begin position="31"/>
        <end position="48"/>
    </location>
</feature>
<sequence length="66" mass="6941">MLADTAGAVIAIGVLLGLGEAMVMPTASSLIRLIVTDFSMTAALVLLVQRLQIVHGALPVMRPAWR</sequence>
<accession>A0A561TS24</accession>
<keyword evidence="1" id="KW-0472">Membrane</keyword>
<gene>
    <name evidence="2" type="ORF">FHX78_116959</name>
</gene>
<evidence type="ECO:0000256" key="1">
    <source>
        <dbReference type="SAM" id="Phobius"/>
    </source>
</evidence>
<evidence type="ECO:0000313" key="2">
    <source>
        <dbReference type="EMBL" id="TWF89910.1"/>
    </source>
</evidence>
<dbReference type="EMBL" id="VIWV01000001">
    <property type="protein sequence ID" value="TWF89910.1"/>
    <property type="molecule type" value="Genomic_DNA"/>
</dbReference>
<comment type="caution">
    <text evidence="2">The sequence shown here is derived from an EMBL/GenBank/DDBJ whole genome shotgun (WGS) entry which is preliminary data.</text>
</comment>